<dbReference type="Pfam" id="PF10759">
    <property type="entry name" value="BPA"/>
    <property type="match status" value="1"/>
</dbReference>
<evidence type="ECO:0000256" key="1">
    <source>
        <dbReference type="SAM" id="MobiDB-lite"/>
    </source>
</evidence>
<evidence type="ECO:0008006" key="3">
    <source>
        <dbReference type="Google" id="ProtNLM"/>
    </source>
</evidence>
<organism evidence="2">
    <name type="scientific">hydrothermal vent metagenome</name>
    <dbReference type="NCBI Taxonomy" id="652676"/>
    <lineage>
        <taxon>unclassified sequences</taxon>
        <taxon>metagenomes</taxon>
        <taxon>ecological metagenomes</taxon>
    </lineage>
</organism>
<proteinExistence type="predicted"/>
<sequence length="182" mass="20114">MATRKVTEVGILHFMNGNDDSQDPTSNDAPVTPQIVDGQEENQPEESGDGDAITQPSRLIRVASMTRALLEEARQAPLDEAGRARLLAIYDSSLEQLRESLGENLREELSEIFQPITSDSPSESELRIVQAQLVGWLEGLFHGIQASLWSQQASMAAQLEEMRRRPALEKTDVTRPGAGQYL</sequence>
<dbReference type="EMBL" id="UOEK01000395">
    <property type="protein sequence ID" value="VAW07295.1"/>
    <property type="molecule type" value="Genomic_DNA"/>
</dbReference>
<protein>
    <recommendedName>
        <fullName evidence="3">Bacterial proteasome activator</fullName>
    </recommendedName>
</protein>
<dbReference type="AlphaFoldDB" id="A0A3B0SNB6"/>
<gene>
    <name evidence="2" type="ORF">MNBD_ACTINO02-2465</name>
</gene>
<accession>A0A3B0SNB6</accession>
<name>A0A3B0SNB6_9ZZZZ</name>
<reference evidence="2" key="1">
    <citation type="submission" date="2018-06" db="EMBL/GenBank/DDBJ databases">
        <authorList>
            <person name="Zhirakovskaya E."/>
        </authorList>
    </citation>
    <scope>NUCLEOTIDE SEQUENCE</scope>
</reference>
<evidence type="ECO:0000313" key="2">
    <source>
        <dbReference type="EMBL" id="VAW07295.1"/>
    </source>
</evidence>
<feature type="compositionally biased region" description="Acidic residues" evidence="1">
    <location>
        <begin position="38"/>
        <end position="49"/>
    </location>
</feature>
<dbReference type="GO" id="GO:0061136">
    <property type="term" value="P:regulation of proteasomal protein catabolic process"/>
    <property type="evidence" value="ECO:0007669"/>
    <property type="project" value="InterPro"/>
</dbReference>
<dbReference type="InterPro" id="IPR019695">
    <property type="entry name" value="Proteasome_act"/>
</dbReference>
<feature type="region of interest" description="Disordered" evidence="1">
    <location>
        <begin position="1"/>
        <end position="57"/>
    </location>
</feature>